<accession>B3DXR0</accession>
<dbReference type="PANTHER" id="PTHR43580">
    <property type="entry name" value="OXIDOREDUCTASE GLYR1-RELATED"/>
    <property type="match status" value="1"/>
</dbReference>
<dbReference type="InterPro" id="IPR013328">
    <property type="entry name" value="6PGD_dom2"/>
</dbReference>
<gene>
    <name evidence="6" type="primary">mmsB</name>
    <name evidence="6" type="ordered locus">Minf_0234</name>
</gene>
<protein>
    <submittedName>
        <fullName evidence="6">3-hydroxyisobutyrate dehydrogenase or related beta-hydroxyacid dehydrogenase</fullName>
    </submittedName>
</protein>
<dbReference type="InterPro" id="IPR008927">
    <property type="entry name" value="6-PGluconate_DH-like_C_sf"/>
</dbReference>
<dbReference type="InterPro" id="IPR051265">
    <property type="entry name" value="HIBADH-related_NP60_sf"/>
</dbReference>
<dbReference type="InterPro" id="IPR029154">
    <property type="entry name" value="HIBADH-like_NADP-bd"/>
</dbReference>
<dbReference type="eggNOG" id="COG2084">
    <property type="taxonomic scope" value="Bacteria"/>
</dbReference>
<dbReference type="GO" id="GO:0051287">
    <property type="term" value="F:NAD binding"/>
    <property type="evidence" value="ECO:0007669"/>
    <property type="project" value="InterPro"/>
</dbReference>
<dbReference type="EMBL" id="CP000975">
    <property type="protein sequence ID" value="ACD82294.1"/>
    <property type="molecule type" value="Genomic_DNA"/>
</dbReference>
<evidence type="ECO:0000313" key="6">
    <source>
        <dbReference type="EMBL" id="ACD82294.1"/>
    </source>
</evidence>
<dbReference type="GO" id="GO:0050661">
    <property type="term" value="F:NADP binding"/>
    <property type="evidence" value="ECO:0007669"/>
    <property type="project" value="InterPro"/>
</dbReference>
<dbReference type="SUPFAM" id="SSF48179">
    <property type="entry name" value="6-phosphogluconate dehydrogenase C-terminal domain-like"/>
    <property type="match status" value="1"/>
</dbReference>
<dbReference type="InterPro" id="IPR015815">
    <property type="entry name" value="HIBADH-related"/>
</dbReference>
<dbReference type="Gene3D" id="3.40.50.720">
    <property type="entry name" value="NAD(P)-binding Rossmann-like Domain"/>
    <property type="match status" value="1"/>
</dbReference>
<keyword evidence="2" id="KW-0520">NAD</keyword>
<organism evidence="6 7">
    <name type="scientific">Methylacidiphilum infernorum (isolate V4)</name>
    <name type="common">Methylokorus infernorum (strain V4)</name>
    <dbReference type="NCBI Taxonomy" id="481448"/>
    <lineage>
        <taxon>Bacteria</taxon>
        <taxon>Pseudomonadati</taxon>
        <taxon>Verrucomicrobiota</taxon>
        <taxon>Methylacidiphilae</taxon>
        <taxon>Methylacidiphilales</taxon>
        <taxon>Methylacidiphilaceae</taxon>
        <taxon>Methylacidiphilum (ex Ratnadevi et al. 2023)</taxon>
    </lineage>
</organism>
<keyword evidence="1" id="KW-0560">Oxidoreductase</keyword>
<evidence type="ECO:0000256" key="3">
    <source>
        <dbReference type="PIRSR" id="PIRSR000103-1"/>
    </source>
</evidence>
<dbReference type="Pfam" id="PF03446">
    <property type="entry name" value="NAD_binding_2"/>
    <property type="match status" value="1"/>
</dbReference>
<dbReference type="HOGENOM" id="CLU_035117_0_1_0"/>
<dbReference type="PIRSF" id="PIRSF000103">
    <property type="entry name" value="HIBADH"/>
    <property type="match status" value="1"/>
</dbReference>
<dbReference type="InterPro" id="IPR006115">
    <property type="entry name" value="6PGDH_NADP-bd"/>
</dbReference>
<evidence type="ECO:0000256" key="2">
    <source>
        <dbReference type="ARBA" id="ARBA00023027"/>
    </source>
</evidence>
<feature type="domain" description="3-hydroxyisobutyrate dehydrogenase-like NAD-binding" evidence="5">
    <location>
        <begin position="181"/>
        <end position="296"/>
    </location>
</feature>
<dbReference type="SUPFAM" id="SSF51735">
    <property type="entry name" value="NAD(P)-binding Rossmann-fold domains"/>
    <property type="match status" value="1"/>
</dbReference>
<reference evidence="6 7" key="1">
    <citation type="journal article" date="2008" name="Biol. Direct">
        <title>Complete genome sequence of the extremely acidophilic methanotroph isolate V4, Methylacidiphilum infernorum, a representative of the bacterial phylum Verrucomicrobia.</title>
        <authorList>
            <person name="Hou S."/>
            <person name="Makarova K.S."/>
            <person name="Saw J.H."/>
            <person name="Senin P."/>
            <person name="Ly B.V."/>
            <person name="Zhou Z."/>
            <person name="Ren Y."/>
            <person name="Wang J."/>
            <person name="Galperin M.Y."/>
            <person name="Omelchenko M.V."/>
            <person name="Wolf Y.I."/>
            <person name="Yutin N."/>
            <person name="Koonin E.V."/>
            <person name="Stott M.B."/>
            <person name="Mountain B.W."/>
            <person name="Crowe M.A."/>
            <person name="Smirnova A.V."/>
            <person name="Dunfield P.F."/>
            <person name="Feng L."/>
            <person name="Wang L."/>
            <person name="Alam M."/>
        </authorList>
    </citation>
    <scope>NUCLEOTIDE SEQUENCE [LARGE SCALE GENOMIC DNA]</scope>
    <source>
        <strain evidence="7">Isolate V4</strain>
    </source>
</reference>
<dbReference type="InterPro" id="IPR036291">
    <property type="entry name" value="NAD(P)-bd_dom_sf"/>
</dbReference>
<dbReference type="AlphaFoldDB" id="B3DXR0"/>
<dbReference type="KEGG" id="min:Minf_0234"/>
<dbReference type="PANTHER" id="PTHR43580:SF2">
    <property type="entry name" value="CYTOKINE-LIKE NUCLEAR FACTOR N-PAC"/>
    <property type="match status" value="1"/>
</dbReference>
<name>B3DXR0_METI4</name>
<feature type="domain" description="6-phosphogluconate dehydrogenase NADP-binding" evidence="4">
    <location>
        <begin position="16"/>
        <end position="170"/>
    </location>
</feature>
<evidence type="ECO:0000256" key="1">
    <source>
        <dbReference type="ARBA" id="ARBA00023002"/>
    </source>
</evidence>
<dbReference type="Proteomes" id="UP000009149">
    <property type="component" value="Chromosome"/>
</dbReference>
<dbReference type="Gene3D" id="1.10.1040.10">
    <property type="entry name" value="N-(1-d-carboxylethyl)-l-norvaline Dehydrogenase, domain 2"/>
    <property type="match status" value="1"/>
</dbReference>
<dbReference type="GO" id="GO:0016491">
    <property type="term" value="F:oxidoreductase activity"/>
    <property type="evidence" value="ECO:0007669"/>
    <property type="project" value="UniProtKB-KW"/>
</dbReference>
<proteinExistence type="predicted"/>
<dbReference type="STRING" id="481448.Minf_0234"/>
<evidence type="ECO:0000259" key="5">
    <source>
        <dbReference type="Pfam" id="PF14833"/>
    </source>
</evidence>
<dbReference type="Pfam" id="PF14833">
    <property type="entry name" value="NAD_binding_11"/>
    <property type="match status" value="1"/>
</dbReference>
<evidence type="ECO:0000259" key="4">
    <source>
        <dbReference type="Pfam" id="PF03446"/>
    </source>
</evidence>
<feature type="active site" evidence="3">
    <location>
        <position position="185"/>
    </location>
</feature>
<evidence type="ECO:0000313" key="7">
    <source>
        <dbReference type="Proteomes" id="UP000009149"/>
    </source>
</evidence>
<sequence>MFFFFLTYKQLIYTMKIGFIGTGRMGYPMAQNLLASGKELSIYNRTPHKAEPLVSMGAKIFSCPREAAQNCDVVITMVANDEALLEVTGGAEGLINGLKEGGIHLSMSTVSPRTIQVIQSLHASKNQIVVSAPVFGRPNAAAKKELWIVTAGPLEAVRRCHPIFQALGRGYSNLGEETIKANIVKILGNFLIMSVVEALAESFCVAQKANISAQDLLSAVNQALFRSPLYENYGQLICNKSFSEPGFTLKLGFKDANLVRELVESYLSPMPFLDIVYGRFLSALNHGKAELDFAAISTEVFEEGGCT</sequence>